<evidence type="ECO:0000313" key="5">
    <source>
        <dbReference type="EMBL" id="CAL1146093.1"/>
    </source>
</evidence>
<evidence type="ECO:0000256" key="1">
    <source>
        <dbReference type="ARBA" id="ARBA00023002"/>
    </source>
</evidence>
<dbReference type="InterPro" id="IPR020471">
    <property type="entry name" value="AKR"/>
</dbReference>
<name>A0A9P1FXZ2_9DINO</name>
<dbReference type="InterPro" id="IPR023210">
    <property type="entry name" value="NADP_OxRdtase_dom"/>
</dbReference>
<feature type="non-terminal residue" evidence="4">
    <location>
        <position position="1"/>
    </location>
</feature>
<dbReference type="OrthoDB" id="423542at2759"/>
<gene>
    <name evidence="4" type="ORF">C1SCF055_LOCUS19521</name>
</gene>
<dbReference type="InterPro" id="IPR018170">
    <property type="entry name" value="Aldo/ket_reductase_CS"/>
</dbReference>
<dbReference type="EMBL" id="CAMXCT020001746">
    <property type="protein sequence ID" value="CAL1146093.1"/>
    <property type="molecule type" value="Genomic_DNA"/>
</dbReference>
<keyword evidence="7" id="KW-1185">Reference proteome</keyword>
<organism evidence="4">
    <name type="scientific">Cladocopium goreaui</name>
    <dbReference type="NCBI Taxonomy" id="2562237"/>
    <lineage>
        <taxon>Eukaryota</taxon>
        <taxon>Sar</taxon>
        <taxon>Alveolata</taxon>
        <taxon>Dinophyceae</taxon>
        <taxon>Suessiales</taxon>
        <taxon>Symbiodiniaceae</taxon>
        <taxon>Cladocopium</taxon>
    </lineage>
</organism>
<keyword evidence="1" id="KW-0560">Oxidoreductase</keyword>
<protein>
    <submittedName>
        <fullName evidence="6">NADP-dependent oxidoreductase domain-containing protein</fullName>
    </submittedName>
</protein>
<feature type="coiled-coil region" evidence="2">
    <location>
        <begin position="291"/>
        <end position="325"/>
    </location>
</feature>
<feature type="domain" description="NADP-dependent oxidoreductase" evidence="3">
    <location>
        <begin position="31"/>
        <end position="279"/>
    </location>
</feature>
<dbReference type="FunFam" id="3.20.20.100:FF:000002">
    <property type="entry name" value="2,5-diketo-D-gluconic acid reductase A"/>
    <property type="match status" value="1"/>
</dbReference>
<evidence type="ECO:0000313" key="4">
    <source>
        <dbReference type="EMBL" id="CAI3992718.1"/>
    </source>
</evidence>
<dbReference type="Proteomes" id="UP001152797">
    <property type="component" value="Unassembled WGS sequence"/>
</dbReference>
<evidence type="ECO:0000256" key="2">
    <source>
        <dbReference type="SAM" id="Coils"/>
    </source>
</evidence>
<dbReference type="Gene3D" id="3.20.20.100">
    <property type="entry name" value="NADP-dependent oxidoreductase domain"/>
    <property type="match status" value="1"/>
</dbReference>
<sequence>MARTKIFPPLTLLDGRSMPSFGLGVFRSPPGTETYNAVRWALDLGYRLVDTAAMYRNEESVGEAVRDSGLPREEVWVTTKLWDSHWAANLRNKDSDHIEGYEAAMNACQQSLKKLGLSVHQWWRIHSPNTGKLVETWDAFLELQREGVVKSIGVSNFGVQHLEALKASGRPLPVVNQIEMHPLIYQERRSVIEYCEANGIRITAYGSMFSGDMKQLQRRELVQVQEAHPGQSAAQILLRWALQKGFQIIPKSVHQERLQENMNLLDFELSPAEMESLSKMKGALGQYWNPLKSKDALVRDLKNEILELRKQLEQAKEKHDDEALKEIADHLEASHAIVAAQTSSHEMFPYLANHSEVPEGKEQSLGADISSDFRLPPALGVCETTGYIRNQGGCLTLRPAAAPSGRSGRFASIEVNGNKLSREQELHHLDCVLFGRSTSFYVFLQHASAEEVDERLRASRADMEELRSSAVTRGREWLQDALAQISVMELRKMAQDWDGRITQPLVDKILGEAVIFVVKWWVKMGYVLEGSDKVVLALKTYVFLVPMAPSTCAIVLSPQMLLSGLVIFVAIGVKATQGNALLMPEAMCPQGLTKVLSTEIRKYTSARECPSKFGVHRPANFRLRSLQLMLGLGIHDNGGTCECLGFVYFGTVINGSSGSLPEDRNVPLLFSYYKVLDSSSNARSLLSEARSKDPAEVKLAREYCDLLRGQNRDSEGELMLRAFMCQARRARVKVDEANELTRCVRPSSGLHFELAAQAPVLSYGFYRCANLPELCVRLVRRTRFRAAVRKVMAQLKKQNLIQAAVRSFLPAKSESISSDYQLLSTWTLPKFYARLEMMYEVLGRIFLRWRGPARPAIESATTSCICSPQPSKAVAPAPAMANFEDALQKQLELLKVELLQAHWASHSANTSHSVNKGSRRSSTLSVPVDLEVPRQEVIPSEHDEEVGVALRVSDHFANGIAVRWARLSRALLAPPPSE</sequence>
<dbReference type="InterPro" id="IPR036812">
    <property type="entry name" value="NAD(P)_OxRdtase_dom_sf"/>
</dbReference>
<dbReference type="Pfam" id="PF00248">
    <property type="entry name" value="Aldo_ket_red"/>
    <property type="match status" value="1"/>
</dbReference>
<dbReference type="CDD" id="cd19071">
    <property type="entry name" value="AKR_AKR1-5-like"/>
    <property type="match status" value="1"/>
</dbReference>
<reference evidence="4" key="1">
    <citation type="submission" date="2022-10" db="EMBL/GenBank/DDBJ databases">
        <authorList>
            <person name="Chen Y."/>
            <person name="Dougan E. K."/>
            <person name="Chan C."/>
            <person name="Rhodes N."/>
            <person name="Thang M."/>
        </authorList>
    </citation>
    <scope>NUCLEOTIDE SEQUENCE</scope>
</reference>
<proteinExistence type="predicted"/>
<dbReference type="PRINTS" id="PR00069">
    <property type="entry name" value="ALDKETRDTASE"/>
</dbReference>
<accession>A0A9P1FXZ2</accession>
<reference evidence="5" key="2">
    <citation type="submission" date="2024-04" db="EMBL/GenBank/DDBJ databases">
        <authorList>
            <person name="Chen Y."/>
            <person name="Shah S."/>
            <person name="Dougan E. K."/>
            <person name="Thang M."/>
            <person name="Chan C."/>
        </authorList>
    </citation>
    <scope>NUCLEOTIDE SEQUENCE [LARGE SCALE GENOMIC DNA]</scope>
</reference>
<dbReference type="PROSITE" id="PS00062">
    <property type="entry name" value="ALDOKETO_REDUCTASE_2"/>
    <property type="match status" value="1"/>
</dbReference>
<dbReference type="PROSITE" id="PS00063">
    <property type="entry name" value="ALDOKETO_REDUCTASE_3"/>
    <property type="match status" value="1"/>
</dbReference>
<keyword evidence="2" id="KW-0175">Coiled coil</keyword>
<evidence type="ECO:0000313" key="6">
    <source>
        <dbReference type="EMBL" id="CAL4780030.1"/>
    </source>
</evidence>
<dbReference type="EMBL" id="CAMXCT030001746">
    <property type="protein sequence ID" value="CAL4780030.1"/>
    <property type="molecule type" value="Genomic_DNA"/>
</dbReference>
<dbReference type="SUPFAM" id="SSF51430">
    <property type="entry name" value="NAD(P)-linked oxidoreductase"/>
    <property type="match status" value="1"/>
</dbReference>
<comment type="caution">
    <text evidence="4">The sequence shown here is derived from an EMBL/GenBank/DDBJ whole genome shotgun (WGS) entry which is preliminary data.</text>
</comment>
<evidence type="ECO:0000313" key="7">
    <source>
        <dbReference type="Proteomes" id="UP001152797"/>
    </source>
</evidence>
<dbReference type="GO" id="GO:0016616">
    <property type="term" value="F:oxidoreductase activity, acting on the CH-OH group of donors, NAD or NADP as acceptor"/>
    <property type="evidence" value="ECO:0007669"/>
    <property type="project" value="UniProtKB-ARBA"/>
</dbReference>
<dbReference type="EMBL" id="CAMXCT010001746">
    <property type="protein sequence ID" value="CAI3992718.1"/>
    <property type="molecule type" value="Genomic_DNA"/>
</dbReference>
<evidence type="ECO:0000259" key="3">
    <source>
        <dbReference type="Pfam" id="PF00248"/>
    </source>
</evidence>
<dbReference type="PANTHER" id="PTHR43827:SF13">
    <property type="entry name" value="ALDO_KETO REDUCTASE FAMILY PROTEIN"/>
    <property type="match status" value="1"/>
</dbReference>
<dbReference type="PROSITE" id="PS00798">
    <property type="entry name" value="ALDOKETO_REDUCTASE_1"/>
    <property type="match status" value="1"/>
</dbReference>
<dbReference type="PANTHER" id="PTHR43827">
    <property type="entry name" value="2,5-DIKETO-D-GLUCONIC ACID REDUCTASE"/>
    <property type="match status" value="1"/>
</dbReference>
<dbReference type="AlphaFoldDB" id="A0A9P1FXZ2"/>